<dbReference type="PATRIC" id="fig|396268.3.peg.1196"/>
<dbReference type="RefSeq" id="WP_057739928.1">
    <property type="nucleotide sequence ID" value="NZ_JQBW01000004.1"/>
</dbReference>
<protein>
    <recommendedName>
        <fullName evidence="3">DUF2969 domain-containing protein</fullName>
    </recommendedName>
</protein>
<dbReference type="Pfam" id="PF11184">
    <property type="entry name" value="DUF2969"/>
    <property type="match status" value="1"/>
</dbReference>
<dbReference type="Proteomes" id="UP000050934">
    <property type="component" value="Unassembled WGS sequence"/>
</dbReference>
<reference evidence="1 2" key="1">
    <citation type="journal article" date="2015" name="Genome Announc.">
        <title>Expanding the biotechnology potential of lactobacilli through comparative genomics of 213 strains and associated genera.</title>
        <authorList>
            <person name="Sun Z."/>
            <person name="Harris H.M."/>
            <person name="McCann A."/>
            <person name="Guo C."/>
            <person name="Argimon S."/>
            <person name="Zhang W."/>
            <person name="Yang X."/>
            <person name="Jeffery I.B."/>
            <person name="Cooney J.C."/>
            <person name="Kagawa T.F."/>
            <person name="Liu W."/>
            <person name="Song Y."/>
            <person name="Salvetti E."/>
            <person name="Wrobel A."/>
            <person name="Rasinkangas P."/>
            <person name="Parkhill J."/>
            <person name="Rea M.C."/>
            <person name="O'Sullivan O."/>
            <person name="Ritari J."/>
            <person name="Douillard F.P."/>
            <person name="Paul Ross R."/>
            <person name="Yang R."/>
            <person name="Briner A.E."/>
            <person name="Felis G.E."/>
            <person name="de Vos W.M."/>
            <person name="Barrangou R."/>
            <person name="Klaenhammer T.R."/>
            <person name="Caufield P.W."/>
            <person name="Cui Y."/>
            <person name="Zhang H."/>
            <person name="O'Toole P.W."/>
        </authorList>
    </citation>
    <scope>NUCLEOTIDE SEQUENCE [LARGE SCALE GENOMIC DNA]</scope>
    <source>
        <strain evidence="1 2">DSM 17896</strain>
    </source>
</reference>
<name>A0A0R2I2N9_9LACO</name>
<sequence>MSKKEKNIEVNVKDIEENGQPVQQVFIGNTLIGEVAAADGKFAATIAMNNQQFTVQSQEEGLETILQQYHLHQH</sequence>
<dbReference type="OrthoDB" id="2299598at2"/>
<evidence type="ECO:0008006" key="3">
    <source>
        <dbReference type="Google" id="ProtNLM"/>
    </source>
</evidence>
<dbReference type="STRING" id="396268.IV45_GL001184"/>
<dbReference type="InterPro" id="IPR021351">
    <property type="entry name" value="DUF2969"/>
</dbReference>
<organism evidence="1 2">
    <name type="scientific">Limosilactobacillus secaliphilus</name>
    <dbReference type="NCBI Taxonomy" id="396268"/>
    <lineage>
        <taxon>Bacteria</taxon>
        <taxon>Bacillati</taxon>
        <taxon>Bacillota</taxon>
        <taxon>Bacilli</taxon>
        <taxon>Lactobacillales</taxon>
        <taxon>Lactobacillaceae</taxon>
        <taxon>Limosilactobacillus</taxon>
    </lineage>
</organism>
<dbReference type="EMBL" id="JQBW01000004">
    <property type="protein sequence ID" value="KRN59441.1"/>
    <property type="molecule type" value="Genomic_DNA"/>
</dbReference>
<evidence type="ECO:0000313" key="2">
    <source>
        <dbReference type="Proteomes" id="UP000050934"/>
    </source>
</evidence>
<proteinExistence type="predicted"/>
<evidence type="ECO:0000313" key="1">
    <source>
        <dbReference type="EMBL" id="KRN59441.1"/>
    </source>
</evidence>
<accession>A0A0R2I2N9</accession>
<comment type="caution">
    <text evidence="1">The sequence shown here is derived from an EMBL/GenBank/DDBJ whole genome shotgun (WGS) entry which is preliminary data.</text>
</comment>
<keyword evidence="2" id="KW-1185">Reference proteome</keyword>
<dbReference type="AlphaFoldDB" id="A0A0R2I2N9"/>
<gene>
    <name evidence="1" type="ORF">IV45_GL001184</name>
</gene>